<evidence type="ECO:0000313" key="3">
    <source>
        <dbReference type="Proteomes" id="UP000318571"/>
    </source>
</evidence>
<dbReference type="CDD" id="cd16018">
    <property type="entry name" value="Enpp"/>
    <property type="match status" value="1"/>
</dbReference>
<name>A0A553P0K8_TIGCA</name>
<dbReference type="AlphaFoldDB" id="A0A553P0K8"/>
<proteinExistence type="predicted"/>
<gene>
    <name evidence="2" type="ORF">TCAL_10116</name>
</gene>
<keyword evidence="3" id="KW-1185">Reference proteome</keyword>
<dbReference type="SUPFAM" id="SSF53649">
    <property type="entry name" value="Alkaline phosphatase-like"/>
    <property type="match status" value="1"/>
</dbReference>
<dbReference type="InterPro" id="IPR017850">
    <property type="entry name" value="Alkaline_phosphatase_core_sf"/>
</dbReference>
<dbReference type="OMA" id="NVSMYYW"/>
<dbReference type="STRING" id="6832.A0A553P0K8"/>
<reference evidence="2 3" key="1">
    <citation type="journal article" date="2018" name="Nat. Ecol. Evol.">
        <title>Genomic signatures of mitonuclear coevolution across populations of Tigriopus californicus.</title>
        <authorList>
            <person name="Barreto F.S."/>
            <person name="Watson E.T."/>
            <person name="Lima T.G."/>
            <person name="Willett C.S."/>
            <person name="Edmands S."/>
            <person name="Li W."/>
            <person name="Burton R.S."/>
        </authorList>
    </citation>
    <scope>NUCLEOTIDE SEQUENCE [LARGE SCALE GENOMIC DNA]</scope>
    <source>
        <strain evidence="2 3">San Diego</strain>
    </source>
</reference>
<dbReference type="GO" id="GO:0016787">
    <property type="term" value="F:hydrolase activity"/>
    <property type="evidence" value="ECO:0007669"/>
    <property type="project" value="UniProtKB-ARBA"/>
</dbReference>
<keyword evidence="1" id="KW-0732">Signal</keyword>
<dbReference type="PANTHER" id="PTHR10151">
    <property type="entry name" value="ECTONUCLEOTIDE PYROPHOSPHATASE/PHOSPHODIESTERASE"/>
    <property type="match status" value="1"/>
</dbReference>
<dbReference type="EMBL" id="VCGU01000009">
    <property type="protein sequence ID" value="TRY71219.1"/>
    <property type="molecule type" value="Genomic_DNA"/>
</dbReference>
<dbReference type="InterPro" id="IPR002591">
    <property type="entry name" value="Phosphodiest/P_Trfase"/>
</dbReference>
<dbReference type="PANTHER" id="PTHR10151:SF120">
    <property type="entry name" value="BIS(5'-ADENOSYL)-TRIPHOSPHATASE"/>
    <property type="match status" value="1"/>
</dbReference>
<dbReference type="OrthoDB" id="415411at2759"/>
<evidence type="ECO:0008006" key="4">
    <source>
        <dbReference type="Google" id="ProtNLM"/>
    </source>
</evidence>
<organism evidence="2 3">
    <name type="scientific">Tigriopus californicus</name>
    <name type="common">Marine copepod</name>
    <dbReference type="NCBI Taxonomy" id="6832"/>
    <lineage>
        <taxon>Eukaryota</taxon>
        <taxon>Metazoa</taxon>
        <taxon>Ecdysozoa</taxon>
        <taxon>Arthropoda</taxon>
        <taxon>Crustacea</taxon>
        <taxon>Multicrustacea</taxon>
        <taxon>Hexanauplia</taxon>
        <taxon>Copepoda</taxon>
        <taxon>Harpacticoida</taxon>
        <taxon>Harpacticidae</taxon>
        <taxon>Tigriopus</taxon>
    </lineage>
</organism>
<feature type="chain" id="PRO_5022151653" description="Ectonucleotide pyrophosphatase/phosphodiesterase family member 6" evidence="1">
    <location>
        <begin position="19"/>
        <end position="497"/>
    </location>
</feature>
<dbReference type="Gene3D" id="3.40.720.10">
    <property type="entry name" value="Alkaline Phosphatase, subunit A"/>
    <property type="match status" value="1"/>
</dbReference>
<dbReference type="Proteomes" id="UP000318571">
    <property type="component" value="Chromosome 9"/>
</dbReference>
<protein>
    <recommendedName>
        <fullName evidence="4">Ectonucleotide pyrophosphatase/phosphodiesterase family member 6</fullName>
    </recommendedName>
</protein>
<accession>A0A553P0K8</accession>
<evidence type="ECO:0000256" key="1">
    <source>
        <dbReference type="SAM" id="SignalP"/>
    </source>
</evidence>
<feature type="signal peptide" evidence="1">
    <location>
        <begin position="1"/>
        <end position="18"/>
    </location>
</feature>
<dbReference type="Pfam" id="PF01663">
    <property type="entry name" value="Phosphodiest"/>
    <property type="match status" value="1"/>
</dbReference>
<comment type="caution">
    <text evidence="2">The sequence shown here is derived from an EMBL/GenBank/DDBJ whole genome shotgun (WGS) entry which is preliminary data.</text>
</comment>
<sequence length="497" mass="56658">MKIFVSQVLALLFPLITQISTNPQSVTDGQDPYSDRNRPDDKLLVVVIDGFRWDYISRFTRRSRQGFPGFEEFIRGGVQSEYLKSVFPAESFPSWQTISTGLYPENHGILANQFYDTTARGPNQAKFFNHIDERMTGDVRWWHDPEPIWATAQKQGKDFVTFLWSRCDVKWDDVNPITPKVCENVYHKDNSKTLHINLDMALMEFQMGRSAALIYEDSLGKAAESFGPLSKNVEMQLRALDKSIQNFLVRLREVRMDQIVNVVILSDHGMTYGSNPIPMHHPPSFPFNTVEVRQIRMSYILKSVQRLIKVTVGSGAYMQIYPRQERFIPEIVEALRAELDGKGVDVYTRDEIPDHLHWRDNVNTPPILILARPGVILLRAGGNLQRPASSLQLNGGGYDSARITEQTQQGVSGYDPEETDMRGVFMARGPGFHADGHTYAPIELVDVYQMFCFLLNIDPQSNDGVWDRIRAMLRNSSAPTNANWSILLAALWILLKM</sequence>
<evidence type="ECO:0000313" key="2">
    <source>
        <dbReference type="EMBL" id="TRY71219.1"/>
    </source>
</evidence>